<keyword evidence="1" id="KW-0472">Membrane</keyword>
<organism evidence="2 3">
    <name type="scientific">Steinernema carpocapsae</name>
    <name type="common">Entomopathogenic nematode</name>
    <dbReference type="NCBI Taxonomy" id="34508"/>
    <lineage>
        <taxon>Eukaryota</taxon>
        <taxon>Metazoa</taxon>
        <taxon>Ecdysozoa</taxon>
        <taxon>Nematoda</taxon>
        <taxon>Chromadorea</taxon>
        <taxon>Rhabditida</taxon>
        <taxon>Tylenchina</taxon>
        <taxon>Panagrolaimomorpha</taxon>
        <taxon>Strongyloidoidea</taxon>
        <taxon>Steinernematidae</taxon>
        <taxon>Steinernema</taxon>
    </lineage>
</organism>
<reference evidence="2 3" key="2">
    <citation type="journal article" date="2019" name="G3 (Bethesda)">
        <title>Hybrid Assembly of the Genome of the Entomopathogenic Nematode Steinernema carpocapsae Identifies the X-Chromosome.</title>
        <authorList>
            <person name="Serra L."/>
            <person name="Macchietto M."/>
            <person name="Macias-Munoz A."/>
            <person name="McGill C.J."/>
            <person name="Rodriguez I.M."/>
            <person name="Rodriguez B."/>
            <person name="Murad R."/>
            <person name="Mortazavi A."/>
        </authorList>
    </citation>
    <scope>NUCLEOTIDE SEQUENCE [LARGE SCALE GENOMIC DNA]</scope>
    <source>
        <strain evidence="2 3">ALL</strain>
    </source>
</reference>
<accession>A0A4U5MCB8</accession>
<sequence length="98" mass="10915">MIVSSQVISVALAAAIPLFVVVLFMFRDRLRDWRTRLIAFFSNPKKAAIAIIIGFPYTAVLPFINFPGRDYLVELVKSCWTGTSALDFDTAVNTTVTN</sequence>
<evidence type="ECO:0000313" key="3">
    <source>
        <dbReference type="Proteomes" id="UP000298663"/>
    </source>
</evidence>
<evidence type="ECO:0000313" key="2">
    <source>
        <dbReference type="EMBL" id="TKR66758.1"/>
    </source>
</evidence>
<dbReference type="OrthoDB" id="10427381at2759"/>
<proteinExistence type="predicted"/>
<gene>
    <name evidence="2" type="ORF">L596_023004</name>
</gene>
<keyword evidence="1" id="KW-1133">Transmembrane helix</keyword>
<keyword evidence="3" id="KW-1185">Reference proteome</keyword>
<reference evidence="2 3" key="1">
    <citation type="journal article" date="2015" name="Genome Biol.">
        <title>Comparative genomics of Steinernema reveals deeply conserved gene regulatory networks.</title>
        <authorList>
            <person name="Dillman A.R."/>
            <person name="Macchietto M."/>
            <person name="Porter C.F."/>
            <person name="Rogers A."/>
            <person name="Williams B."/>
            <person name="Antoshechkin I."/>
            <person name="Lee M.M."/>
            <person name="Goodwin Z."/>
            <person name="Lu X."/>
            <person name="Lewis E.E."/>
            <person name="Goodrich-Blair H."/>
            <person name="Stock S.P."/>
            <person name="Adams B.J."/>
            <person name="Sternberg P.W."/>
            <person name="Mortazavi A."/>
        </authorList>
    </citation>
    <scope>NUCLEOTIDE SEQUENCE [LARGE SCALE GENOMIC DNA]</scope>
    <source>
        <strain evidence="2 3">ALL</strain>
    </source>
</reference>
<dbReference type="EMBL" id="AZBU02000008">
    <property type="protein sequence ID" value="TKR66758.1"/>
    <property type="molecule type" value="Genomic_DNA"/>
</dbReference>
<feature type="transmembrane region" description="Helical" evidence="1">
    <location>
        <begin position="47"/>
        <end position="66"/>
    </location>
</feature>
<feature type="transmembrane region" description="Helical" evidence="1">
    <location>
        <begin position="6"/>
        <end position="26"/>
    </location>
</feature>
<name>A0A4U5MCB8_STECR</name>
<keyword evidence="1" id="KW-0812">Transmembrane</keyword>
<dbReference type="Proteomes" id="UP000298663">
    <property type="component" value="Unassembled WGS sequence"/>
</dbReference>
<comment type="caution">
    <text evidence="2">The sequence shown here is derived from an EMBL/GenBank/DDBJ whole genome shotgun (WGS) entry which is preliminary data.</text>
</comment>
<protein>
    <submittedName>
        <fullName evidence="2">Uncharacterized protein</fullName>
    </submittedName>
</protein>
<dbReference type="AlphaFoldDB" id="A0A4U5MCB8"/>
<evidence type="ECO:0000256" key="1">
    <source>
        <dbReference type="SAM" id="Phobius"/>
    </source>
</evidence>